<evidence type="ECO:0000256" key="1">
    <source>
        <dbReference type="SAM" id="MobiDB-lite"/>
    </source>
</evidence>
<reference evidence="3" key="2">
    <citation type="submission" date="2020-11" db="EMBL/GenBank/DDBJ databases">
        <authorList>
            <person name="McCartney M.A."/>
            <person name="Auch B."/>
            <person name="Kono T."/>
            <person name="Mallez S."/>
            <person name="Becker A."/>
            <person name="Gohl D.M."/>
            <person name="Silverstein K.A.T."/>
            <person name="Koren S."/>
            <person name="Bechman K.B."/>
            <person name="Herman A."/>
            <person name="Abrahante J.E."/>
            <person name="Garbe J."/>
        </authorList>
    </citation>
    <scope>NUCLEOTIDE SEQUENCE</scope>
    <source>
        <strain evidence="3">Duluth1</strain>
        <tissue evidence="3">Whole animal</tissue>
    </source>
</reference>
<feature type="region of interest" description="Disordered" evidence="1">
    <location>
        <begin position="84"/>
        <end position="122"/>
    </location>
</feature>
<keyword evidence="4" id="KW-1185">Reference proteome</keyword>
<sequence length="224" mass="25917">MSALGKKLPVNKCIRTFQFHKFTYSVFSVFKERNFLCRRTDAAIKRTIMFKPNQESSNKCEQLIVGPMHCELYKHFHAASVKNKNMGQQEDSDDEMDVEDEPSLEDLKDIPENDPNVPSGYRTRLINSTRADKLIQKGLNYTNKEVEQLFYSSKFLYKGKTLLKKATKINEGEHIDILHADADKNSDSPFFQRVKVLKIYKGTTKKGNPKVAIRVWIKPFESKC</sequence>
<dbReference type="Proteomes" id="UP000828390">
    <property type="component" value="Unassembled WGS sequence"/>
</dbReference>
<dbReference type="GO" id="GO:1903108">
    <property type="term" value="P:regulation of mitochondrial transcription"/>
    <property type="evidence" value="ECO:0007669"/>
    <property type="project" value="TreeGrafter"/>
</dbReference>
<dbReference type="PANTHER" id="PTHR13633">
    <property type="entry name" value="MITOCHONDRIAL TRANSCRIPTION RESCUE FACTOR 1"/>
    <property type="match status" value="1"/>
</dbReference>
<dbReference type="Pfam" id="PF25818">
    <property type="entry name" value="MTRES1_C"/>
    <property type="match status" value="1"/>
</dbReference>
<proteinExistence type="predicted"/>
<dbReference type="GO" id="GO:0005739">
    <property type="term" value="C:mitochondrion"/>
    <property type="evidence" value="ECO:0007669"/>
    <property type="project" value="TreeGrafter"/>
</dbReference>
<evidence type="ECO:0000259" key="2">
    <source>
        <dbReference type="Pfam" id="PF25818"/>
    </source>
</evidence>
<dbReference type="InterPro" id="IPR057896">
    <property type="entry name" value="MTRES1_C"/>
</dbReference>
<comment type="caution">
    <text evidence="3">The sequence shown here is derived from an EMBL/GenBank/DDBJ whole genome shotgun (WGS) entry which is preliminary data.</text>
</comment>
<name>A0A9D4CIN2_DREPO</name>
<accession>A0A9D4CIN2</accession>
<gene>
    <name evidence="3" type="ORF">DPMN_051889</name>
</gene>
<protein>
    <recommendedName>
        <fullName evidence="2">Mitochondrial transcription rescue factor 1 C-terminal domain-containing protein</fullName>
    </recommendedName>
</protein>
<evidence type="ECO:0000313" key="4">
    <source>
        <dbReference type="Proteomes" id="UP000828390"/>
    </source>
</evidence>
<dbReference type="GO" id="GO:0003723">
    <property type="term" value="F:RNA binding"/>
    <property type="evidence" value="ECO:0007669"/>
    <property type="project" value="TreeGrafter"/>
</dbReference>
<dbReference type="AlphaFoldDB" id="A0A9D4CIN2"/>
<evidence type="ECO:0000313" key="3">
    <source>
        <dbReference type="EMBL" id="KAH3726034.1"/>
    </source>
</evidence>
<dbReference type="PANTHER" id="PTHR13633:SF3">
    <property type="entry name" value="MITOCHONDRIAL TRANSCRIPTION RESCUE FACTOR 1"/>
    <property type="match status" value="1"/>
</dbReference>
<organism evidence="3 4">
    <name type="scientific">Dreissena polymorpha</name>
    <name type="common">Zebra mussel</name>
    <name type="synonym">Mytilus polymorpha</name>
    <dbReference type="NCBI Taxonomy" id="45954"/>
    <lineage>
        <taxon>Eukaryota</taxon>
        <taxon>Metazoa</taxon>
        <taxon>Spiralia</taxon>
        <taxon>Lophotrochozoa</taxon>
        <taxon>Mollusca</taxon>
        <taxon>Bivalvia</taxon>
        <taxon>Autobranchia</taxon>
        <taxon>Heteroconchia</taxon>
        <taxon>Euheterodonta</taxon>
        <taxon>Imparidentia</taxon>
        <taxon>Neoheterodontei</taxon>
        <taxon>Myida</taxon>
        <taxon>Dreissenoidea</taxon>
        <taxon>Dreissenidae</taxon>
        <taxon>Dreissena</taxon>
    </lineage>
</organism>
<dbReference type="EMBL" id="JAIWYP010000012">
    <property type="protein sequence ID" value="KAH3726034.1"/>
    <property type="molecule type" value="Genomic_DNA"/>
</dbReference>
<feature type="domain" description="Mitochondrial transcription rescue factor 1 C-terminal" evidence="2">
    <location>
        <begin position="124"/>
        <end position="217"/>
    </location>
</feature>
<feature type="compositionally biased region" description="Acidic residues" evidence="1">
    <location>
        <begin position="90"/>
        <end position="104"/>
    </location>
</feature>
<reference evidence="3" key="1">
    <citation type="journal article" date="2019" name="bioRxiv">
        <title>The Genome of the Zebra Mussel, Dreissena polymorpha: A Resource for Invasive Species Research.</title>
        <authorList>
            <person name="McCartney M.A."/>
            <person name="Auch B."/>
            <person name="Kono T."/>
            <person name="Mallez S."/>
            <person name="Zhang Y."/>
            <person name="Obille A."/>
            <person name="Becker A."/>
            <person name="Abrahante J.E."/>
            <person name="Garbe J."/>
            <person name="Badalamenti J.P."/>
            <person name="Herman A."/>
            <person name="Mangelson H."/>
            <person name="Liachko I."/>
            <person name="Sullivan S."/>
            <person name="Sone E.D."/>
            <person name="Koren S."/>
            <person name="Silverstein K.A.T."/>
            <person name="Beckman K.B."/>
            <person name="Gohl D.M."/>
        </authorList>
    </citation>
    <scope>NUCLEOTIDE SEQUENCE</scope>
    <source>
        <strain evidence="3">Duluth1</strain>
        <tissue evidence="3">Whole animal</tissue>
    </source>
</reference>